<evidence type="ECO:0000313" key="1">
    <source>
        <dbReference type="EMBL" id="KAH7937331.1"/>
    </source>
</evidence>
<evidence type="ECO:0000313" key="2">
    <source>
        <dbReference type="Proteomes" id="UP000821865"/>
    </source>
</evidence>
<sequence length="121" mass="13215">MRGSVDHEASGRVPAGRLRMRDELRHDLFLAHVVLQPVTVGSPILARESRSMRLSLLVELGQTASECCIPALALPPPLESRFGFPELQEMGIHRVRRAVLWEGASHGAVVALELVGPSSYV</sequence>
<gene>
    <name evidence="1" type="ORF">HPB49_010925</name>
</gene>
<name>A0ACB8C8S9_DERSI</name>
<accession>A0ACB8C8S9</accession>
<dbReference type="Proteomes" id="UP000821865">
    <property type="component" value="Chromosome 8"/>
</dbReference>
<protein>
    <submittedName>
        <fullName evidence="1">Uncharacterized protein</fullName>
    </submittedName>
</protein>
<dbReference type="EMBL" id="CM023477">
    <property type="protein sequence ID" value="KAH7937331.1"/>
    <property type="molecule type" value="Genomic_DNA"/>
</dbReference>
<reference evidence="1" key="1">
    <citation type="submission" date="2020-05" db="EMBL/GenBank/DDBJ databases">
        <title>Large-scale comparative analyses of tick genomes elucidate their genetic diversity and vector capacities.</title>
        <authorList>
            <person name="Jia N."/>
            <person name="Wang J."/>
            <person name="Shi W."/>
            <person name="Du L."/>
            <person name="Sun Y."/>
            <person name="Zhan W."/>
            <person name="Jiang J."/>
            <person name="Wang Q."/>
            <person name="Zhang B."/>
            <person name="Ji P."/>
            <person name="Sakyi L.B."/>
            <person name="Cui X."/>
            <person name="Yuan T."/>
            <person name="Jiang B."/>
            <person name="Yang W."/>
            <person name="Lam T.T.-Y."/>
            <person name="Chang Q."/>
            <person name="Ding S."/>
            <person name="Wang X."/>
            <person name="Zhu J."/>
            <person name="Ruan X."/>
            <person name="Zhao L."/>
            <person name="Wei J."/>
            <person name="Que T."/>
            <person name="Du C."/>
            <person name="Cheng J."/>
            <person name="Dai P."/>
            <person name="Han X."/>
            <person name="Huang E."/>
            <person name="Gao Y."/>
            <person name="Liu J."/>
            <person name="Shao H."/>
            <person name="Ye R."/>
            <person name="Li L."/>
            <person name="Wei W."/>
            <person name="Wang X."/>
            <person name="Wang C."/>
            <person name="Yang T."/>
            <person name="Huo Q."/>
            <person name="Li W."/>
            <person name="Guo W."/>
            <person name="Chen H."/>
            <person name="Zhou L."/>
            <person name="Ni X."/>
            <person name="Tian J."/>
            <person name="Zhou Y."/>
            <person name="Sheng Y."/>
            <person name="Liu T."/>
            <person name="Pan Y."/>
            <person name="Xia L."/>
            <person name="Li J."/>
            <person name="Zhao F."/>
            <person name="Cao W."/>
        </authorList>
    </citation>
    <scope>NUCLEOTIDE SEQUENCE</scope>
    <source>
        <strain evidence="1">Dsil-2018</strain>
    </source>
</reference>
<keyword evidence="2" id="KW-1185">Reference proteome</keyword>
<proteinExistence type="predicted"/>
<organism evidence="1 2">
    <name type="scientific">Dermacentor silvarum</name>
    <name type="common">Tick</name>
    <dbReference type="NCBI Taxonomy" id="543639"/>
    <lineage>
        <taxon>Eukaryota</taxon>
        <taxon>Metazoa</taxon>
        <taxon>Ecdysozoa</taxon>
        <taxon>Arthropoda</taxon>
        <taxon>Chelicerata</taxon>
        <taxon>Arachnida</taxon>
        <taxon>Acari</taxon>
        <taxon>Parasitiformes</taxon>
        <taxon>Ixodida</taxon>
        <taxon>Ixodoidea</taxon>
        <taxon>Ixodidae</taxon>
        <taxon>Rhipicephalinae</taxon>
        <taxon>Dermacentor</taxon>
    </lineage>
</organism>
<comment type="caution">
    <text evidence="1">The sequence shown here is derived from an EMBL/GenBank/DDBJ whole genome shotgun (WGS) entry which is preliminary data.</text>
</comment>